<dbReference type="InterPro" id="IPR013108">
    <property type="entry name" value="Amidohydro_3"/>
</dbReference>
<dbReference type="InterPro" id="IPR033932">
    <property type="entry name" value="YtcJ-like"/>
</dbReference>
<dbReference type="PANTHER" id="PTHR22642:SF2">
    <property type="entry name" value="PROTEIN LONG AFTER FAR-RED 3"/>
    <property type="match status" value="1"/>
</dbReference>
<evidence type="ECO:0000256" key="1">
    <source>
        <dbReference type="SAM" id="MobiDB-lite"/>
    </source>
</evidence>
<feature type="domain" description="Amidohydrolase 3" evidence="2">
    <location>
        <begin position="49"/>
        <end position="538"/>
    </location>
</feature>
<dbReference type="Pfam" id="PF07969">
    <property type="entry name" value="Amidohydro_3"/>
    <property type="match status" value="1"/>
</dbReference>
<organism evidence="3 4">
    <name type="scientific">Streptomyces vastus</name>
    <dbReference type="NCBI Taxonomy" id="285451"/>
    <lineage>
        <taxon>Bacteria</taxon>
        <taxon>Bacillati</taxon>
        <taxon>Actinomycetota</taxon>
        <taxon>Actinomycetes</taxon>
        <taxon>Kitasatosporales</taxon>
        <taxon>Streptomycetaceae</taxon>
        <taxon>Streptomyces</taxon>
    </lineage>
</organism>
<dbReference type="EMBL" id="BAAASJ010000118">
    <property type="protein sequence ID" value="GAA2658932.1"/>
    <property type="molecule type" value="Genomic_DNA"/>
</dbReference>
<comment type="caution">
    <text evidence="3">The sequence shown here is derived from an EMBL/GenBank/DDBJ whole genome shotgun (WGS) entry which is preliminary data.</text>
</comment>
<dbReference type="InterPro" id="IPR032466">
    <property type="entry name" value="Metal_Hydrolase"/>
</dbReference>
<dbReference type="Gene3D" id="2.30.40.10">
    <property type="entry name" value="Urease, subunit C, domain 1"/>
    <property type="match status" value="1"/>
</dbReference>
<dbReference type="SUPFAM" id="SSF51556">
    <property type="entry name" value="Metallo-dependent hydrolases"/>
    <property type="match status" value="1"/>
</dbReference>
<dbReference type="Gene3D" id="3.20.20.140">
    <property type="entry name" value="Metal-dependent hydrolases"/>
    <property type="match status" value="1"/>
</dbReference>
<dbReference type="InterPro" id="IPR011059">
    <property type="entry name" value="Metal-dep_hydrolase_composite"/>
</dbReference>
<reference evidence="4" key="1">
    <citation type="journal article" date="2019" name="Int. J. Syst. Evol. Microbiol.">
        <title>The Global Catalogue of Microorganisms (GCM) 10K type strain sequencing project: providing services to taxonomists for standard genome sequencing and annotation.</title>
        <authorList>
            <consortium name="The Broad Institute Genomics Platform"/>
            <consortium name="The Broad Institute Genome Sequencing Center for Infectious Disease"/>
            <person name="Wu L."/>
            <person name="Ma J."/>
        </authorList>
    </citation>
    <scope>NUCLEOTIDE SEQUENCE [LARGE SCALE GENOMIC DNA]</scope>
    <source>
        <strain evidence="4">JCM 4524</strain>
    </source>
</reference>
<dbReference type="Proteomes" id="UP001500151">
    <property type="component" value="Unassembled WGS sequence"/>
</dbReference>
<accession>A0ABP6E5V5</accession>
<protein>
    <submittedName>
        <fullName evidence="3">Amidohydrolase</fullName>
    </submittedName>
</protein>
<evidence type="ECO:0000313" key="3">
    <source>
        <dbReference type="EMBL" id="GAA2658932.1"/>
    </source>
</evidence>
<dbReference type="SUPFAM" id="SSF51338">
    <property type="entry name" value="Composite domain of metallo-dependent hydrolases"/>
    <property type="match status" value="1"/>
</dbReference>
<dbReference type="PANTHER" id="PTHR22642">
    <property type="entry name" value="IMIDAZOLONEPROPIONASE"/>
    <property type="match status" value="1"/>
</dbReference>
<evidence type="ECO:0000313" key="4">
    <source>
        <dbReference type="Proteomes" id="UP001500151"/>
    </source>
</evidence>
<gene>
    <name evidence="3" type="ORF">GCM10010307_75120</name>
</gene>
<dbReference type="RefSeq" id="WP_344395833.1">
    <property type="nucleotide sequence ID" value="NZ_BAAASJ010000118.1"/>
</dbReference>
<evidence type="ECO:0000259" key="2">
    <source>
        <dbReference type="Pfam" id="PF07969"/>
    </source>
</evidence>
<feature type="region of interest" description="Disordered" evidence="1">
    <location>
        <begin position="542"/>
        <end position="565"/>
    </location>
</feature>
<keyword evidence="4" id="KW-1185">Reference proteome</keyword>
<name>A0ABP6E5V5_9ACTN</name>
<dbReference type="CDD" id="cd01300">
    <property type="entry name" value="YtcJ_like"/>
    <property type="match status" value="1"/>
</dbReference>
<proteinExistence type="predicted"/>
<sequence>MQADIVFTGGTVRTGAAESPVLDALAVTGGRISALGPEAIAARGRDTTVVDLRGGALLPAFGDGHVHPVMGGLGLLGAPVRECTSVEAIVDAVRHWADGHPEAEWITGDGFDAWLAPNGRFDARRLDEAVPDRPVVLRTMDHHTAWVNTEALRRVGFTAATPDPDGGEIVRREGSTEPLGTLREFGAVLPVLDLVPQPAHDAQVEALRQTAARFAASGVTWVQDAWVEPHHADVWITAATSGSGLPVRADLGFFLGPEHWRENILRLAAERERVEGAAPGLLTAHTVKFFADGVIESGTATLLKPYSDCPHSHGIANWTPAELANAVTAVDALGFQPHIHALGDGGVRVALDAIEAATRTNGPHDRRPVIAHAQLIDPADLPRFAELGVIANLQPLWAQPDRLMTELILPKIGPERGARQYQIAALLASGARISFGSDWPVTDHEPLRGIATAVTRQTPEGIPDGGWLPQERIDTATALAAYSAGCAYQAFEEKKWGILRPGMWADLVHLAADPVETAPRDLAGLPVLGTWLAGRRTYGSCAPSPVPAAGRYRKAPSRPDRAPGQ</sequence>
<dbReference type="Gene3D" id="3.10.310.70">
    <property type="match status" value="1"/>
</dbReference>